<gene>
    <name evidence="6" type="ORF">ACFSJD_30420</name>
</gene>
<accession>A0ABW4F587</accession>
<dbReference type="PRINTS" id="PR00035">
    <property type="entry name" value="HTHGNTR"/>
</dbReference>
<dbReference type="EMBL" id="JBHUCO010000041">
    <property type="protein sequence ID" value="MFD1521845.1"/>
    <property type="molecule type" value="Genomic_DNA"/>
</dbReference>
<dbReference type="InterPro" id="IPR011711">
    <property type="entry name" value="GntR_C"/>
</dbReference>
<dbReference type="InterPro" id="IPR036388">
    <property type="entry name" value="WH-like_DNA-bd_sf"/>
</dbReference>
<dbReference type="Gene3D" id="1.20.120.530">
    <property type="entry name" value="GntR ligand-binding domain-like"/>
    <property type="match status" value="1"/>
</dbReference>
<reference evidence="7" key="1">
    <citation type="journal article" date="2019" name="Int. J. Syst. Evol. Microbiol.">
        <title>The Global Catalogue of Microorganisms (GCM) 10K type strain sequencing project: providing services to taxonomists for standard genome sequencing and annotation.</title>
        <authorList>
            <consortium name="The Broad Institute Genomics Platform"/>
            <consortium name="The Broad Institute Genome Sequencing Center for Infectious Disease"/>
            <person name="Wu L."/>
            <person name="Ma J."/>
        </authorList>
    </citation>
    <scope>NUCLEOTIDE SEQUENCE [LARGE SCALE GENOMIC DNA]</scope>
    <source>
        <strain evidence="7">CCM 7043</strain>
    </source>
</reference>
<evidence type="ECO:0000256" key="2">
    <source>
        <dbReference type="ARBA" id="ARBA00023125"/>
    </source>
</evidence>
<dbReference type="InterPro" id="IPR000524">
    <property type="entry name" value="Tscrpt_reg_HTH_GntR"/>
</dbReference>
<keyword evidence="1" id="KW-0805">Transcription regulation</keyword>
<evidence type="ECO:0000313" key="6">
    <source>
        <dbReference type="EMBL" id="MFD1521845.1"/>
    </source>
</evidence>
<protein>
    <submittedName>
        <fullName evidence="6">GntR family transcriptional regulator</fullName>
    </submittedName>
</protein>
<feature type="domain" description="HTH gntR-type" evidence="5">
    <location>
        <begin position="13"/>
        <end position="80"/>
    </location>
</feature>
<evidence type="ECO:0000259" key="5">
    <source>
        <dbReference type="PROSITE" id="PS50949"/>
    </source>
</evidence>
<keyword evidence="3" id="KW-0804">Transcription</keyword>
<proteinExistence type="predicted"/>
<dbReference type="Gene3D" id="1.10.10.10">
    <property type="entry name" value="Winged helix-like DNA-binding domain superfamily/Winged helix DNA-binding domain"/>
    <property type="match status" value="1"/>
</dbReference>
<dbReference type="Pfam" id="PF07729">
    <property type="entry name" value="FCD"/>
    <property type="match status" value="1"/>
</dbReference>
<dbReference type="SUPFAM" id="SSF48008">
    <property type="entry name" value="GntR ligand-binding domain-like"/>
    <property type="match status" value="1"/>
</dbReference>
<keyword evidence="4" id="KW-0175">Coiled coil</keyword>
<organism evidence="6 7">
    <name type="scientific">Pseudonocardia yunnanensis</name>
    <dbReference type="NCBI Taxonomy" id="58107"/>
    <lineage>
        <taxon>Bacteria</taxon>
        <taxon>Bacillati</taxon>
        <taxon>Actinomycetota</taxon>
        <taxon>Actinomycetes</taxon>
        <taxon>Pseudonocardiales</taxon>
        <taxon>Pseudonocardiaceae</taxon>
        <taxon>Pseudonocardia</taxon>
    </lineage>
</organism>
<evidence type="ECO:0000313" key="7">
    <source>
        <dbReference type="Proteomes" id="UP001597114"/>
    </source>
</evidence>
<evidence type="ECO:0000256" key="1">
    <source>
        <dbReference type="ARBA" id="ARBA00023015"/>
    </source>
</evidence>
<dbReference type="Pfam" id="PF00392">
    <property type="entry name" value="GntR"/>
    <property type="match status" value="1"/>
</dbReference>
<dbReference type="InterPro" id="IPR008920">
    <property type="entry name" value="TF_FadR/GntR_C"/>
</dbReference>
<dbReference type="Proteomes" id="UP001597114">
    <property type="component" value="Unassembled WGS sequence"/>
</dbReference>
<keyword evidence="7" id="KW-1185">Reference proteome</keyword>
<dbReference type="CDD" id="cd07377">
    <property type="entry name" value="WHTH_GntR"/>
    <property type="match status" value="1"/>
</dbReference>
<dbReference type="SUPFAM" id="SSF46785">
    <property type="entry name" value="Winged helix' DNA-binding domain"/>
    <property type="match status" value="1"/>
</dbReference>
<dbReference type="SMART" id="SM00895">
    <property type="entry name" value="FCD"/>
    <property type="match status" value="1"/>
</dbReference>
<dbReference type="PANTHER" id="PTHR43537">
    <property type="entry name" value="TRANSCRIPTIONAL REGULATOR, GNTR FAMILY"/>
    <property type="match status" value="1"/>
</dbReference>
<evidence type="ECO:0000256" key="4">
    <source>
        <dbReference type="SAM" id="Coils"/>
    </source>
</evidence>
<evidence type="ECO:0000256" key="3">
    <source>
        <dbReference type="ARBA" id="ARBA00023163"/>
    </source>
</evidence>
<keyword evidence="2" id="KW-0238">DNA-binding</keyword>
<dbReference type="PROSITE" id="PS50949">
    <property type="entry name" value="HTH_GNTR"/>
    <property type="match status" value="1"/>
</dbReference>
<sequence>MTVDESAVPDGESSAARRTYAEIVERLATGEFAPGSWLRERSLAEAMGVSRTPVREALSKLSSEGLVRLERNRGAQVVAWSREQIIEIYGLRAITEGYVASIAARKIDSSMLEKLESNLVEYEKAITENDSTRERAATLNNEFHSLVLDATRNDSLIFLLNGVFGLPLVRRTYLRYTERDLWRSLGHHRELVDALREHDGETAEMIMKVHIRTAQRAVLKYEQLVPEPPAT</sequence>
<comment type="caution">
    <text evidence="6">The sequence shown here is derived from an EMBL/GenBank/DDBJ whole genome shotgun (WGS) entry which is preliminary data.</text>
</comment>
<dbReference type="RefSeq" id="WP_344722239.1">
    <property type="nucleotide sequence ID" value="NZ_BAAAUS010000010.1"/>
</dbReference>
<name>A0ABW4F587_9PSEU</name>
<dbReference type="PANTHER" id="PTHR43537:SF49">
    <property type="entry name" value="TRANSCRIPTIONAL REGULATORY PROTEIN"/>
    <property type="match status" value="1"/>
</dbReference>
<dbReference type="InterPro" id="IPR036390">
    <property type="entry name" value="WH_DNA-bd_sf"/>
</dbReference>
<feature type="coiled-coil region" evidence="4">
    <location>
        <begin position="112"/>
        <end position="142"/>
    </location>
</feature>
<dbReference type="SMART" id="SM00345">
    <property type="entry name" value="HTH_GNTR"/>
    <property type="match status" value="1"/>
</dbReference>